<protein>
    <submittedName>
        <fullName evidence="4">Uncharacterized protein</fullName>
    </submittedName>
</protein>
<sequence length="225" mass="25117">MADFSTAYRIVHGNEGGYAKILGDKGGETYMGIARNSHPNWTGWRIIDAVKATRHMYWNEYIDNAELKQMVVNFYRATWNQMLGDGIRSQPVANLYYDFYTNSGGATTVLQRVLVYQFRQKITVDGAPGPQTLAAINAVDGASLHNALKAARIAYVQDLVRRDPSMGQFLDTWLRRIRQFPDQEKKSSVSSSPSVASRLGSSISNMLRGKLRNPFSNSPDETATA</sequence>
<dbReference type="OrthoDB" id="672438at2"/>
<dbReference type="RefSeq" id="WP_125433540.1">
    <property type="nucleotide sequence ID" value="NZ_RWIS01000018.1"/>
</dbReference>
<organism evidence="4 5">
    <name type="scientific">Hymenobacter metallilatus</name>
    <dbReference type="NCBI Taxonomy" id="2493666"/>
    <lineage>
        <taxon>Bacteria</taxon>
        <taxon>Pseudomonadati</taxon>
        <taxon>Bacteroidota</taxon>
        <taxon>Cytophagia</taxon>
        <taxon>Cytophagales</taxon>
        <taxon>Hymenobacteraceae</taxon>
        <taxon>Hymenobacter</taxon>
    </lineage>
</organism>
<dbReference type="InterPro" id="IPR008565">
    <property type="entry name" value="TtsA-like_GH18_dom"/>
</dbReference>
<evidence type="ECO:0000259" key="2">
    <source>
        <dbReference type="Pfam" id="PF05838"/>
    </source>
</evidence>
<accession>A0A3R9NZ05</accession>
<feature type="domain" description="TtsA-like Glycoside hydrolase family 108" evidence="2">
    <location>
        <begin position="10"/>
        <end position="104"/>
    </location>
</feature>
<dbReference type="Proteomes" id="UP000280066">
    <property type="component" value="Unassembled WGS sequence"/>
</dbReference>
<comment type="caution">
    <text evidence="4">The sequence shown here is derived from an EMBL/GenBank/DDBJ whole genome shotgun (WGS) entry which is preliminary data.</text>
</comment>
<evidence type="ECO:0000259" key="3">
    <source>
        <dbReference type="Pfam" id="PF09374"/>
    </source>
</evidence>
<dbReference type="Gene3D" id="1.20.141.10">
    <property type="entry name" value="Chitosanase, subunit A, domain 1"/>
    <property type="match status" value="1"/>
</dbReference>
<evidence type="ECO:0000256" key="1">
    <source>
        <dbReference type="SAM" id="MobiDB-lite"/>
    </source>
</evidence>
<dbReference type="AlphaFoldDB" id="A0A3R9NZ05"/>
<feature type="compositionally biased region" description="Low complexity" evidence="1">
    <location>
        <begin position="188"/>
        <end position="202"/>
    </location>
</feature>
<dbReference type="InterPro" id="IPR018537">
    <property type="entry name" value="Peptidoglycan-bd_3"/>
</dbReference>
<dbReference type="EMBL" id="RWIS01000018">
    <property type="protein sequence ID" value="RSK24184.1"/>
    <property type="molecule type" value="Genomic_DNA"/>
</dbReference>
<dbReference type="Pfam" id="PF09374">
    <property type="entry name" value="PG_binding_3"/>
    <property type="match status" value="1"/>
</dbReference>
<dbReference type="Pfam" id="PF05838">
    <property type="entry name" value="Glyco_hydro_108"/>
    <property type="match status" value="1"/>
</dbReference>
<evidence type="ECO:0000313" key="4">
    <source>
        <dbReference type="EMBL" id="RSK24184.1"/>
    </source>
</evidence>
<reference evidence="4 5" key="1">
    <citation type="submission" date="2018-12" db="EMBL/GenBank/DDBJ databases">
        <authorList>
            <person name="Feng G."/>
            <person name="Zhu H."/>
        </authorList>
    </citation>
    <scope>NUCLEOTIDE SEQUENCE [LARGE SCALE GENOMIC DNA]</scope>
    <source>
        <strain evidence="4 5">9PBR-2</strain>
    </source>
</reference>
<evidence type="ECO:0000313" key="5">
    <source>
        <dbReference type="Proteomes" id="UP000280066"/>
    </source>
</evidence>
<name>A0A3R9NZ05_9BACT</name>
<feature type="compositionally biased region" description="Polar residues" evidence="1">
    <location>
        <begin position="214"/>
        <end position="225"/>
    </location>
</feature>
<feature type="domain" description="Peptidoglycan binding" evidence="3">
    <location>
        <begin position="106"/>
        <end position="176"/>
    </location>
</feature>
<keyword evidence="5" id="KW-1185">Reference proteome</keyword>
<dbReference type="InterPro" id="IPR023346">
    <property type="entry name" value="Lysozyme-like_dom_sf"/>
</dbReference>
<feature type="region of interest" description="Disordered" evidence="1">
    <location>
        <begin position="184"/>
        <end position="225"/>
    </location>
</feature>
<proteinExistence type="predicted"/>
<gene>
    <name evidence="4" type="ORF">EI290_20605</name>
</gene>
<dbReference type="SUPFAM" id="SSF53955">
    <property type="entry name" value="Lysozyme-like"/>
    <property type="match status" value="1"/>
</dbReference>